<gene>
    <name evidence="10" type="ORF">HSCHL_0722</name>
</gene>
<dbReference type="NCBIfam" id="TIGR02937">
    <property type="entry name" value="sigma70-ECF"/>
    <property type="match status" value="1"/>
</dbReference>
<evidence type="ECO:0000259" key="9">
    <source>
        <dbReference type="PROSITE" id="PS50943"/>
    </source>
</evidence>
<feature type="domain" description="HTH cro/C1-type" evidence="9">
    <location>
        <begin position="196"/>
        <end position="216"/>
    </location>
</feature>
<dbReference type="InterPro" id="IPR001387">
    <property type="entry name" value="Cro/C1-type_HTH"/>
</dbReference>
<dbReference type="InterPro" id="IPR014284">
    <property type="entry name" value="RNA_pol_sigma-70_dom"/>
</dbReference>
<evidence type="ECO:0000256" key="2">
    <source>
        <dbReference type="ARBA" id="ARBA00022969"/>
    </source>
</evidence>
<evidence type="ECO:0000256" key="3">
    <source>
        <dbReference type="ARBA" id="ARBA00023015"/>
    </source>
</evidence>
<dbReference type="GO" id="GO:0003677">
    <property type="term" value="F:DNA binding"/>
    <property type="evidence" value="ECO:0007669"/>
    <property type="project" value="UniProtKB-KW"/>
</dbReference>
<dbReference type="EMBL" id="PEBV01000031">
    <property type="protein sequence ID" value="PTQ51937.1"/>
    <property type="molecule type" value="Genomic_DNA"/>
</dbReference>
<comment type="function">
    <text evidence="7">Sigma factors are initiation factors that promote the attachment of RNA polymerase to specific initiation sites and are then released.</text>
</comment>
<dbReference type="InterPro" id="IPR050813">
    <property type="entry name" value="Sigma-70_Factor"/>
</dbReference>
<organism evidence="10 11">
    <name type="scientific">Hydrogenibacillus schlegelii</name>
    <name type="common">Bacillus schlegelii</name>
    <dbReference type="NCBI Taxonomy" id="1484"/>
    <lineage>
        <taxon>Bacteria</taxon>
        <taxon>Bacillati</taxon>
        <taxon>Bacillota</taxon>
        <taxon>Bacilli</taxon>
        <taxon>Bacillales</taxon>
        <taxon>Bacillales Family X. Incertae Sedis</taxon>
        <taxon>Hydrogenibacillus</taxon>
    </lineage>
</organism>
<dbReference type="NCBIfam" id="NF004471">
    <property type="entry name" value="PRK05803.1"/>
    <property type="match status" value="1"/>
</dbReference>
<dbReference type="SUPFAM" id="SSF88659">
    <property type="entry name" value="Sigma3 and sigma4 domains of RNA polymerase sigma factors"/>
    <property type="match status" value="1"/>
</dbReference>
<evidence type="ECO:0000256" key="6">
    <source>
        <dbReference type="ARBA" id="ARBA00023163"/>
    </source>
</evidence>
<dbReference type="SUPFAM" id="SSF88946">
    <property type="entry name" value="Sigma2 domain of RNA polymerase sigma factors"/>
    <property type="match status" value="1"/>
</dbReference>
<comment type="similarity">
    <text evidence="1 7">Belongs to the sigma-70 factor family.</text>
</comment>
<dbReference type="NCBIfam" id="TIGR02846">
    <property type="entry name" value="spore_sigmaK"/>
    <property type="match status" value="1"/>
</dbReference>
<keyword evidence="4 7" id="KW-0731">Sigma factor</keyword>
<keyword evidence="6 7" id="KW-0804">Transcription</keyword>
<feature type="region of interest" description="Disordered" evidence="8">
    <location>
        <begin position="229"/>
        <end position="257"/>
    </location>
</feature>
<dbReference type="PIRSF" id="PIRSF000770">
    <property type="entry name" value="RNA_pol_sigma-SigE/K"/>
    <property type="match status" value="1"/>
</dbReference>
<dbReference type="GO" id="GO:0006352">
    <property type="term" value="P:DNA-templated transcription initiation"/>
    <property type="evidence" value="ECO:0007669"/>
    <property type="project" value="InterPro"/>
</dbReference>
<proteinExistence type="inferred from homology"/>
<evidence type="ECO:0000313" key="11">
    <source>
        <dbReference type="Proteomes" id="UP000244180"/>
    </source>
</evidence>
<accession>A0A2T5G6X3</accession>
<dbReference type="InterPro" id="IPR013325">
    <property type="entry name" value="RNA_pol_sigma_r2"/>
</dbReference>
<evidence type="ECO:0000256" key="7">
    <source>
        <dbReference type="RuleBase" id="RU362124"/>
    </source>
</evidence>
<keyword evidence="3 7" id="KW-0805">Transcription regulation</keyword>
<dbReference type="Pfam" id="PF04542">
    <property type="entry name" value="Sigma70_r2"/>
    <property type="match status" value="1"/>
</dbReference>
<dbReference type="Gene3D" id="1.10.10.10">
    <property type="entry name" value="Winged helix-like DNA-binding domain superfamily/Winged helix DNA-binding domain"/>
    <property type="match status" value="1"/>
</dbReference>
<dbReference type="PRINTS" id="PR00046">
    <property type="entry name" value="SIGMA70FCT"/>
</dbReference>
<evidence type="ECO:0000313" key="10">
    <source>
        <dbReference type="EMBL" id="PTQ51937.1"/>
    </source>
</evidence>
<dbReference type="InterPro" id="IPR013324">
    <property type="entry name" value="RNA_pol_sigma_r3/r4-like"/>
</dbReference>
<comment type="caution">
    <text evidence="10">The sequence shown here is derived from an EMBL/GenBank/DDBJ whole genome shotgun (WGS) entry which is preliminary data.</text>
</comment>
<dbReference type="AlphaFoldDB" id="A0A2T5G6X3"/>
<dbReference type="PANTHER" id="PTHR30376">
    <property type="entry name" value="SIGMA FACTOR RPOH HEAT SHOCK RELATED"/>
    <property type="match status" value="1"/>
</dbReference>
<dbReference type="GO" id="GO:0030435">
    <property type="term" value="P:sporulation resulting in formation of a cellular spore"/>
    <property type="evidence" value="ECO:0007669"/>
    <property type="project" value="UniProtKB-KW"/>
</dbReference>
<dbReference type="Gene3D" id="1.20.120.1810">
    <property type="match status" value="1"/>
</dbReference>
<dbReference type="PROSITE" id="PS50943">
    <property type="entry name" value="HTH_CROC1"/>
    <property type="match status" value="1"/>
</dbReference>
<keyword evidence="2" id="KW-0749">Sporulation</keyword>
<sequence length="257" mass="29526">MSLLGLFAYLLKEITVLISHLKNNAFPQPLSEEEEAEALERLRQGDPKAREKLIVHNLRLVAHVVKKFDLKDEEYDELIQIGAFGLIKAIDTFQPEKGTKLATYASKVVENEILMYLRAKKKSRRDISLSEPVGVDKEGNEIALIDVLAADDVDVDEKVEQRIERERIRRYLHLLEDREQEILTRRFGLDGGPETTQREIARALNISRSYVSRIEKRALNKLYHAIARESRRGRAGSEEKRDRETGERREDGPEGAP</sequence>
<evidence type="ECO:0000256" key="5">
    <source>
        <dbReference type="ARBA" id="ARBA00023125"/>
    </source>
</evidence>
<dbReference type="InterPro" id="IPR007630">
    <property type="entry name" value="RNA_pol_sigma70_r4"/>
</dbReference>
<dbReference type="PROSITE" id="PS00716">
    <property type="entry name" value="SIGMA70_2"/>
    <property type="match status" value="1"/>
</dbReference>
<evidence type="ECO:0000256" key="4">
    <source>
        <dbReference type="ARBA" id="ARBA00023082"/>
    </source>
</evidence>
<protein>
    <recommendedName>
        <fullName evidence="7">RNA polymerase sigma factor</fullName>
    </recommendedName>
</protein>
<name>A0A2T5G6X3_HYDSH</name>
<dbReference type="PROSITE" id="PS00715">
    <property type="entry name" value="SIGMA70_1"/>
    <property type="match status" value="1"/>
</dbReference>
<dbReference type="Proteomes" id="UP000244180">
    <property type="component" value="Unassembled WGS sequence"/>
</dbReference>
<dbReference type="InterPro" id="IPR000943">
    <property type="entry name" value="RNA_pol_sigma70"/>
</dbReference>
<dbReference type="InterPro" id="IPR007627">
    <property type="entry name" value="RNA_pol_sigma70_r2"/>
</dbReference>
<dbReference type="PANTHER" id="PTHR30376:SF3">
    <property type="entry name" value="RNA POLYMERASE SIGMA FACTOR RPOH"/>
    <property type="match status" value="1"/>
</dbReference>
<reference evidence="10 11" key="1">
    <citation type="submission" date="2017-08" db="EMBL/GenBank/DDBJ databases">
        <title>Burning lignite coal seam in the remote Altai Mountains harbors a hydrogen-driven thermophilic microbial community.</title>
        <authorList>
            <person name="Kadnikov V.V."/>
            <person name="Mardanov A.V."/>
            <person name="Ivasenko D."/>
            <person name="Beletsky A.V."/>
            <person name="Karnachuk O.V."/>
            <person name="Ravin N.V."/>
        </authorList>
    </citation>
    <scope>NUCLEOTIDE SEQUENCE [LARGE SCALE GENOMIC DNA]</scope>
    <source>
        <strain evidence="10">AL33</strain>
    </source>
</reference>
<dbReference type="Pfam" id="PF04545">
    <property type="entry name" value="Sigma70_r4"/>
    <property type="match status" value="1"/>
</dbReference>
<dbReference type="CDD" id="cd06171">
    <property type="entry name" value="Sigma70_r4"/>
    <property type="match status" value="1"/>
</dbReference>
<dbReference type="InterPro" id="IPR014209">
    <property type="entry name" value="RNA_pol_sigma-K"/>
</dbReference>
<dbReference type="InterPro" id="IPR036388">
    <property type="entry name" value="WH-like_DNA-bd_sf"/>
</dbReference>
<evidence type="ECO:0000256" key="1">
    <source>
        <dbReference type="ARBA" id="ARBA00007788"/>
    </source>
</evidence>
<dbReference type="GO" id="GO:0016987">
    <property type="term" value="F:sigma factor activity"/>
    <property type="evidence" value="ECO:0007669"/>
    <property type="project" value="UniProtKB-KW"/>
</dbReference>
<evidence type="ECO:0000256" key="8">
    <source>
        <dbReference type="SAM" id="MobiDB-lite"/>
    </source>
</evidence>
<keyword evidence="5 7" id="KW-0238">DNA-binding</keyword>